<feature type="chain" id="PRO_5012306208" evidence="2">
    <location>
        <begin position="21"/>
        <end position="105"/>
    </location>
</feature>
<dbReference type="Proteomes" id="UP000197003">
    <property type="component" value="Chromosome"/>
</dbReference>
<evidence type="ECO:0000313" key="3">
    <source>
        <dbReference type="EMBL" id="ASD63749.1"/>
    </source>
</evidence>
<name>A0A1Z3N8H4_BDEBC</name>
<proteinExistence type="predicted"/>
<feature type="region of interest" description="Disordered" evidence="1">
    <location>
        <begin position="21"/>
        <end position="54"/>
    </location>
</feature>
<sequence>MKFALWLTALLMIVPQFVKGAPERMTSDQNASSATVTNEELKRKPANTQKESPLLPCAGEAHRDKLGDMARLESTTRDCPAEGAIKAQPIRPADPAEPGRPLRYQ</sequence>
<dbReference type="AlphaFoldDB" id="A0A1Z3N8H4"/>
<organism evidence="3 4">
    <name type="scientific">Bdellovibrio bacteriovorus</name>
    <dbReference type="NCBI Taxonomy" id="959"/>
    <lineage>
        <taxon>Bacteria</taxon>
        <taxon>Pseudomonadati</taxon>
        <taxon>Bdellovibrionota</taxon>
        <taxon>Bdellovibrionia</taxon>
        <taxon>Bdellovibrionales</taxon>
        <taxon>Pseudobdellovibrionaceae</taxon>
        <taxon>Bdellovibrio</taxon>
    </lineage>
</organism>
<dbReference type="OrthoDB" id="5295050at2"/>
<reference evidence="3 4" key="1">
    <citation type="submission" date="2017-04" db="EMBL/GenBank/DDBJ databases">
        <title>Whole genome sequence of Bdellovibrio bacteriovorus strain SSB218315.</title>
        <authorList>
            <person name="Oyedara O."/>
            <person name="Rodriguez-Perez M.A."/>
        </authorList>
    </citation>
    <scope>NUCLEOTIDE SEQUENCE [LARGE SCALE GENOMIC DNA]</scope>
    <source>
        <strain evidence="3 4">SSB218315</strain>
    </source>
</reference>
<evidence type="ECO:0000256" key="1">
    <source>
        <dbReference type="SAM" id="MobiDB-lite"/>
    </source>
</evidence>
<feature type="compositionally biased region" description="Polar residues" evidence="1">
    <location>
        <begin position="27"/>
        <end position="38"/>
    </location>
</feature>
<protein>
    <submittedName>
        <fullName evidence="3">Uncharacterized protein</fullName>
    </submittedName>
</protein>
<evidence type="ECO:0000256" key="2">
    <source>
        <dbReference type="SAM" id="SignalP"/>
    </source>
</evidence>
<gene>
    <name evidence="3" type="ORF">B9G79_09270</name>
</gene>
<feature type="region of interest" description="Disordered" evidence="1">
    <location>
        <begin position="72"/>
        <end position="105"/>
    </location>
</feature>
<dbReference type="RefSeq" id="WP_088565268.1">
    <property type="nucleotide sequence ID" value="NZ_CP020946.1"/>
</dbReference>
<dbReference type="EMBL" id="CP020946">
    <property type="protein sequence ID" value="ASD63749.1"/>
    <property type="molecule type" value="Genomic_DNA"/>
</dbReference>
<keyword evidence="2" id="KW-0732">Signal</keyword>
<evidence type="ECO:0000313" key="4">
    <source>
        <dbReference type="Proteomes" id="UP000197003"/>
    </source>
</evidence>
<accession>A0A1Z3N8H4</accession>
<feature type="signal peptide" evidence="2">
    <location>
        <begin position="1"/>
        <end position="20"/>
    </location>
</feature>